<accession>A0ABX0UY46</accession>
<keyword evidence="9" id="KW-1185">Reference proteome</keyword>
<keyword evidence="7" id="KW-0175">Coiled coil</keyword>
<evidence type="ECO:0000256" key="1">
    <source>
        <dbReference type="ARBA" id="ARBA00009054"/>
    </source>
</evidence>
<evidence type="ECO:0000256" key="2">
    <source>
        <dbReference type="ARBA" id="ARBA00023016"/>
    </source>
</evidence>
<dbReference type="InterPro" id="IPR013805">
    <property type="entry name" value="GrpE_CC"/>
</dbReference>
<organism evidence="8 9">
    <name type="scientific">Pseudochelatococcus lubricantis</name>
    <dbReference type="NCBI Taxonomy" id="1538102"/>
    <lineage>
        <taxon>Bacteria</taxon>
        <taxon>Pseudomonadati</taxon>
        <taxon>Pseudomonadota</taxon>
        <taxon>Alphaproteobacteria</taxon>
        <taxon>Hyphomicrobiales</taxon>
        <taxon>Chelatococcaceae</taxon>
        <taxon>Pseudochelatococcus</taxon>
    </lineage>
</organism>
<keyword evidence="3 4" id="KW-0143">Chaperone</keyword>
<dbReference type="HAMAP" id="MF_01151">
    <property type="entry name" value="GrpE"/>
    <property type="match status" value="1"/>
</dbReference>
<evidence type="ECO:0000256" key="4">
    <source>
        <dbReference type="HAMAP-Rule" id="MF_01151"/>
    </source>
</evidence>
<keyword evidence="2 4" id="KW-0346">Stress response</keyword>
<comment type="caution">
    <text evidence="8">The sequence shown here is derived from an EMBL/GenBank/DDBJ whole genome shotgun (WGS) entry which is preliminary data.</text>
</comment>
<dbReference type="Proteomes" id="UP001429580">
    <property type="component" value="Unassembled WGS sequence"/>
</dbReference>
<reference evidence="8 9" key="1">
    <citation type="submission" date="2020-03" db="EMBL/GenBank/DDBJ databases">
        <title>Genomic Encyclopedia of Type Strains, Phase IV (KMG-IV): sequencing the most valuable type-strain genomes for metagenomic binning, comparative biology and taxonomic classification.</title>
        <authorList>
            <person name="Goeker M."/>
        </authorList>
    </citation>
    <scope>NUCLEOTIDE SEQUENCE [LARGE SCALE GENOMIC DNA]</scope>
    <source>
        <strain evidence="8 9">DSM 103870</strain>
    </source>
</reference>
<dbReference type="PANTHER" id="PTHR21237">
    <property type="entry name" value="GRPE PROTEIN"/>
    <property type="match status" value="1"/>
</dbReference>
<keyword evidence="4" id="KW-0963">Cytoplasm</keyword>
<sequence>MTQNINERAEAAATDGTAEIETASEQTIDAGQIAQLEAEKTDLKDKLLRTLAEMENIRRRTERELADARTYGITSFARDVLSVSDNIRRALDAIPAEQRTADGPLKGFVDGIELTDRELVKTLARHGVTEISPRGEKFDPHLHQAMFEIPDASVPNGTVVQVMQTGFKIGERVLRPALVGVSKGGAKAPPALDDDTPII</sequence>
<evidence type="ECO:0000256" key="3">
    <source>
        <dbReference type="ARBA" id="ARBA00023186"/>
    </source>
</evidence>
<comment type="subcellular location">
    <subcellularLocation>
        <location evidence="4">Cytoplasm</location>
    </subcellularLocation>
</comment>
<dbReference type="PANTHER" id="PTHR21237:SF23">
    <property type="entry name" value="GRPE PROTEIN HOMOLOG, MITOCHONDRIAL"/>
    <property type="match status" value="1"/>
</dbReference>
<comment type="function">
    <text evidence="4 5">Participates actively in the response to hyperosmotic and heat shock by preventing the aggregation of stress-denatured proteins, in association with DnaK and GrpE. It is the nucleotide exchange factor for DnaK and may function as a thermosensor. Unfolded proteins bind initially to DnaJ; upon interaction with the DnaJ-bound protein, DnaK hydrolyzes its bound ATP, resulting in the formation of a stable complex. GrpE releases ADP from DnaK; ATP binding to DnaK triggers the release of the substrate protein, thus completing the reaction cycle. Several rounds of ATP-dependent interactions between DnaJ, DnaK and GrpE are required for fully efficient folding.</text>
</comment>
<evidence type="ECO:0000256" key="7">
    <source>
        <dbReference type="SAM" id="Coils"/>
    </source>
</evidence>
<name>A0ABX0UY46_9HYPH</name>
<dbReference type="Gene3D" id="2.30.22.10">
    <property type="entry name" value="Head domain of nucleotide exchange factor GrpE"/>
    <property type="match status" value="1"/>
</dbReference>
<dbReference type="Gene3D" id="3.90.20.20">
    <property type="match status" value="1"/>
</dbReference>
<dbReference type="Pfam" id="PF01025">
    <property type="entry name" value="GrpE"/>
    <property type="match status" value="1"/>
</dbReference>
<dbReference type="NCBIfam" id="NF010738">
    <property type="entry name" value="PRK14140.1"/>
    <property type="match status" value="1"/>
</dbReference>
<evidence type="ECO:0000256" key="6">
    <source>
        <dbReference type="RuleBase" id="RU004478"/>
    </source>
</evidence>
<dbReference type="PRINTS" id="PR00773">
    <property type="entry name" value="GRPEPROTEIN"/>
</dbReference>
<dbReference type="InterPro" id="IPR009012">
    <property type="entry name" value="GrpE_head"/>
</dbReference>
<dbReference type="EMBL" id="JAASQI010000001">
    <property type="protein sequence ID" value="NIJ56799.1"/>
    <property type="molecule type" value="Genomic_DNA"/>
</dbReference>
<dbReference type="CDD" id="cd00446">
    <property type="entry name" value="GrpE"/>
    <property type="match status" value="1"/>
</dbReference>
<evidence type="ECO:0000313" key="9">
    <source>
        <dbReference type="Proteomes" id="UP001429580"/>
    </source>
</evidence>
<protein>
    <recommendedName>
        <fullName evidence="4 5">Protein GrpE</fullName>
    </recommendedName>
    <alternativeName>
        <fullName evidence="4">HSP-70 cofactor</fullName>
    </alternativeName>
</protein>
<dbReference type="NCBIfam" id="NF010739">
    <property type="entry name" value="PRK14141.1"/>
    <property type="match status" value="1"/>
</dbReference>
<proteinExistence type="inferred from homology"/>
<dbReference type="SUPFAM" id="SSF51064">
    <property type="entry name" value="Head domain of nucleotide exchange factor GrpE"/>
    <property type="match status" value="1"/>
</dbReference>
<comment type="subunit">
    <text evidence="4">Homodimer.</text>
</comment>
<evidence type="ECO:0000256" key="5">
    <source>
        <dbReference type="RuleBase" id="RU000639"/>
    </source>
</evidence>
<gene>
    <name evidence="4" type="primary">grpE</name>
    <name evidence="8" type="ORF">FHS82_000612</name>
</gene>
<dbReference type="PROSITE" id="PS01071">
    <property type="entry name" value="GRPE"/>
    <property type="match status" value="1"/>
</dbReference>
<comment type="similarity">
    <text evidence="1 4 6">Belongs to the GrpE family.</text>
</comment>
<evidence type="ECO:0000313" key="8">
    <source>
        <dbReference type="EMBL" id="NIJ56799.1"/>
    </source>
</evidence>
<dbReference type="SUPFAM" id="SSF58014">
    <property type="entry name" value="Coiled-coil domain of nucleotide exchange factor GrpE"/>
    <property type="match status" value="1"/>
</dbReference>
<feature type="coiled-coil region" evidence="7">
    <location>
        <begin position="6"/>
        <end position="71"/>
    </location>
</feature>
<dbReference type="RefSeq" id="WP_166948559.1">
    <property type="nucleotide sequence ID" value="NZ_JAASQI010000001.1"/>
</dbReference>
<dbReference type="InterPro" id="IPR000740">
    <property type="entry name" value="GrpE"/>
</dbReference>